<evidence type="ECO:0000313" key="3">
    <source>
        <dbReference type="Proteomes" id="UP001152533"/>
    </source>
</evidence>
<gene>
    <name evidence="2" type="ORF">CGXH109_LOCUS70977</name>
</gene>
<protein>
    <submittedName>
        <fullName evidence="2">Uncharacterized protein</fullName>
    </submittedName>
</protein>
<dbReference type="AlphaFoldDB" id="A0A9W4W9L2"/>
<name>A0A9W4W9L2_9PEZI</name>
<reference evidence="2" key="1">
    <citation type="submission" date="2022-08" db="EMBL/GenBank/DDBJ databases">
        <authorList>
            <person name="Giroux E."/>
            <person name="Giroux E."/>
        </authorList>
    </citation>
    <scope>NUCLEOTIDE SEQUENCE</scope>
    <source>
        <strain evidence="2">H1091258</strain>
    </source>
</reference>
<dbReference type="EMBL" id="CAMGZC010000494">
    <property type="protein sequence ID" value="CAI0647983.1"/>
    <property type="molecule type" value="Genomic_DNA"/>
</dbReference>
<comment type="caution">
    <text evidence="2">The sequence shown here is derived from an EMBL/GenBank/DDBJ whole genome shotgun (WGS) entry which is preliminary data.</text>
</comment>
<proteinExistence type="predicted"/>
<feature type="compositionally biased region" description="Basic and acidic residues" evidence="1">
    <location>
        <begin position="26"/>
        <end position="56"/>
    </location>
</feature>
<dbReference type="Proteomes" id="UP001152533">
    <property type="component" value="Unassembled WGS sequence"/>
</dbReference>
<feature type="region of interest" description="Disordered" evidence="1">
    <location>
        <begin position="185"/>
        <end position="218"/>
    </location>
</feature>
<evidence type="ECO:0000313" key="2">
    <source>
        <dbReference type="EMBL" id="CAI0647983.1"/>
    </source>
</evidence>
<evidence type="ECO:0000256" key="1">
    <source>
        <dbReference type="SAM" id="MobiDB-lite"/>
    </source>
</evidence>
<organism evidence="2 3">
    <name type="scientific">Colletotrichum noveboracense</name>
    <dbReference type="NCBI Taxonomy" id="2664923"/>
    <lineage>
        <taxon>Eukaryota</taxon>
        <taxon>Fungi</taxon>
        <taxon>Dikarya</taxon>
        <taxon>Ascomycota</taxon>
        <taxon>Pezizomycotina</taxon>
        <taxon>Sordariomycetes</taxon>
        <taxon>Hypocreomycetidae</taxon>
        <taxon>Glomerellales</taxon>
        <taxon>Glomerellaceae</taxon>
        <taxon>Colletotrichum</taxon>
        <taxon>Colletotrichum gloeosporioides species complex</taxon>
    </lineage>
</organism>
<feature type="compositionally biased region" description="Basic residues" evidence="1">
    <location>
        <begin position="1"/>
        <end position="13"/>
    </location>
</feature>
<feature type="compositionally biased region" description="Basic residues" evidence="1">
    <location>
        <begin position="57"/>
        <end position="66"/>
    </location>
</feature>
<accession>A0A9W4W9L2</accession>
<feature type="compositionally biased region" description="Basic and acidic residues" evidence="1">
    <location>
        <begin position="111"/>
        <end position="134"/>
    </location>
</feature>
<sequence length="218" mass="25046">MARNRKSNRRSTNHRPEPDSGSGSRKARDDSHRRAGADRVGDRKSRPTRHSNSETRPRKHRKHRRHEVVTDTDGDYLMDKTQPSPKHDTHQGQPGIRQDTASSSSKKRHPAERPQRLPDHSREKPPERREAKKDYHFRRQLLALLEQQRQVVEAWADSLGAGAPRSRWSGSRSRSGSCTLHECPWRTTAMRTGGESAERERRTRRWGRGPVNGGSMGH</sequence>
<keyword evidence="3" id="KW-1185">Reference proteome</keyword>
<feature type="region of interest" description="Disordered" evidence="1">
    <location>
        <begin position="1"/>
        <end position="135"/>
    </location>
</feature>